<dbReference type="Gene3D" id="3.40.50.720">
    <property type="entry name" value="NAD(P)-binding Rossmann-like Domain"/>
    <property type="match status" value="2"/>
</dbReference>
<evidence type="ECO:0000313" key="7">
    <source>
        <dbReference type="EMBL" id="MFD2639086.1"/>
    </source>
</evidence>
<keyword evidence="2 4" id="KW-0560">Oxidoreductase</keyword>
<organism evidence="7 8">
    <name type="scientific">Piscibacillus salipiscarius</name>
    <dbReference type="NCBI Taxonomy" id="299480"/>
    <lineage>
        <taxon>Bacteria</taxon>
        <taxon>Bacillati</taxon>
        <taxon>Bacillota</taxon>
        <taxon>Bacilli</taxon>
        <taxon>Bacillales</taxon>
        <taxon>Bacillaceae</taxon>
        <taxon>Piscibacillus</taxon>
    </lineage>
</organism>
<keyword evidence="8" id="KW-1185">Reference proteome</keyword>
<dbReference type="PROSITE" id="PS00671">
    <property type="entry name" value="D_2_HYDROXYACID_DH_3"/>
    <property type="match status" value="1"/>
</dbReference>
<gene>
    <name evidence="7" type="ORF">ACFSW4_09445</name>
</gene>
<evidence type="ECO:0000259" key="5">
    <source>
        <dbReference type="Pfam" id="PF00389"/>
    </source>
</evidence>
<comment type="caution">
    <text evidence="7">The sequence shown here is derived from an EMBL/GenBank/DDBJ whole genome shotgun (WGS) entry which is preliminary data.</text>
</comment>
<dbReference type="InterPro" id="IPR050857">
    <property type="entry name" value="D-2-hydroxyacid_DH"/>
</dbReference>
<evidence type="ECO:0000313" key="8">
    <source>
        <dbReference type="Proteomes" id="UP001597452"/>
    </source>
</evidence>
<dbReference type="CDD" id="cd12173">
    <property type="entry name" value="PGDH_4"/>
    <property type="match status" value="1"/>
</dbReference>
<protein>
    <submittedName>
        <fullName evidence="7">Hydroxyacid dehydrogenase</fullName>
        <ecNumber evidence="7">1.1.1.-</ecNumber>
    </submittedName>
</protein>
<keyword evidence="3" id="KW-0520">NAD</keyword>
<dbReference type="RefSeq" id="WP_377328884.1">
    <property type="nucleotide sequence ID" value="NZ_JBHUMZ010000021.1"/>
</dbReference>
<comment type="similarity">
    <text evidence="1 4">Belongs to the D-isomer specific 2-hydroxyacid dehydrogenase family.</text>
</comment>
<dbReference type="SUPFAM" id="SSF52283">
    <property type="entry name" value="Formate/glycerate dehydrogenase catalytic domain-like"/>
    <property type="match status" value="1"/>
</dbReference>
<evidence type="ECO:0000256" key="4">
    <source>
        <dbReference type="RuleBase" id="RU003719"/>
    </source>
</evidence>
<dbReference type="EMBL" id="JBHUMZ010000021">
    <property type="protein sequence ID" value="MFD2639086.1"/>
    <property type="molecule type" value="Genomic_DNA"/>
</dbReference>
<accession>A0ABW5QBA9</accession>
<dbReference type="EC" id="1.1.1.-" evidence="7"/>
<dbReference type="Pfam" id="PF00389">
    <property type="entry name" value="2-Hacid_dh"/>
    <property type="match status" value="1"/>
</dbReference>
<reference evidence="8" key="1">
    <citation type="journal article" date="2019" name="Int. J. Syst. Evol. Microbiol.">
        <title>The Global Catalogue of Microorganisms (GCM) 10K type strain sequencing project: providing services to taxonomists for standard genome sequencing and annotation.</title>
        <authorList>
            <consortium name="The Broad Institute Genomics Platform"/>
            <consortium name="The Broad Institute Genome Sequencing Center for Infectious Disease"/>
            <person name="Wu L."/>
            <person name="Ma J."/>
        </authorList>
    </citation>
    <scope>NUCLEOTIDE SEQUENCE [LARGE SCALE GENOMIC DNA]</scope>
    <source>
        <strain evidence="8">TISTR 1571</strain>
    </source>
</reference>
<evidence type="ECO:0000256" key="2">
    <source>
        <dbReference type="ARBA" id="ARBA00023002"/>
    </source>
</evidence>
<feature type="domain" description="D-isomer specific 2-hydroxyacid dehydrogenase NAD-binding" evidence="6">
    <location>
        <begin position="111"/>
        <end position="292"/>
    </location>
</feature>
<dbReference type="InterPro" id="IPR006139">
    <property type="entry name" value="D-isomer_2_OHA_DH_cat_dom"/>
</dbReference>
<dbReference type="Pfam" id="PF02826">
    <property type="entry name" value="2-Hacid_dh_C"/>
    <property type="match status" value="1"/>
</dbReference>
<dbReference type="Proteomes" id="UP001597452">
    <property type="component" value="Unassembled WGS sequence"/>
</dbReference>
<sequence>MSNRPHVIQILPMYYPKGEEVLNELAHVKKFEEFREDEIIEYLKSHRVDGIILRAPARVTSAMIDAAKDLKAVSGAGIGLDNIDVEYATQKGIKVLHAPKINSQATAEHTIGLIFSVMKNIVPFHEEMKKGNFGYRDGKFTYELKGKTLGLVGFGSIAQKVASMMKTSFDMDVLVYVRQITEERHKIQEELGYQFTTHIEDVFKHADVTSVHIPLSPHTKQLINKKHFDLMKPNAIFINTARGGVVNQEDLATVLKERKLMGAAVDVYDPEPPPYDHPYFGLDNIVMTPHIGGISEEAARETTETIARNLIKAILGEKVETIVN</sequence>
<dbReference type="InterPro" id="IPR029753">
    <property type="entry name" value="D-isomer_DH_CS"/>
</dbReference>
<name>A0ABW5QBA9_9BACI</name>
<evidence type="ECO:0000256" key="1">
    <source>
        <dbReference type="ARBA" id="ARBA00005854"/>
    </source>
</evidence>
<evidence type="ECO:0000259" key="6">
    <source>
        <dbReference type="Pfam" id="PF02826"/>
    </source>
</evidence>
<dbReference type="SUPFAM" id="SSF51735">
    <property type="entry name" value="NAD(P)-binding Rossmann-fold domains"/>
    <property type="match status" value="1"/>
</dbReference>
<dbReference type="InterPro" id="IPR006140">
    <property type="entry name" value="D-isomer_DH_NAD-bd"/>
</dbReference>
<dbReference type="PANTHER" id="PTHR42789:SF1">
    <property type="entry name" value="D-ISOMER SPECIFIC 2-HYDROXYACID DEHYDROGENASE FAMILY PROTEIN (AFU_ORTHOLOGUE AFUA_6G10090)"/>
    <property type="match status" value="1"/>
</dbReference>
<dbReference type="InterPro" id="IPR036291">
    <property type="entry name" value="NAD(P)-bd_dom_sf"/>
</dbReference>
<proteinExistence type="inferred from homology"/>
<dbReference type="GO" id="GO:0016491">
    <property type="term" value="F:oxidoreductase activity"/>
    <property type="evidence" value="ECO:0007669"/>
    <property type="project" value="UniProtKB-KW"/>
</dbReference>
<dbReference type="PANTHER" id="PTHR42789">
    <property type="entry name" value="D-ISOMER SPECIFIC 2-HYDROXYACID DEHYDROGENASE FAMILY PROTEIN (AFU_ORTHOLOGUE AFUA_6G10090)"/>
    <property type="match status" value="1"/>
</dbReference>
<feature type="domain" description="D-isomer specific 2-hydroxyacid dehydrogenase catalytic" evidence="5">
    <location>
        <begin position="20"/>
        <end position="324"/>
    </location>
</feature>
<evidence type="ECO:0000256" key="3">
    <source>
        <dbReference type="ARBA" id="ARBA00023027"/>
    </source>
</evidence>